<dbReference type="Proteomes" id="UP000276776">
    <property type="component" value="Unassembled WGS sequence"/>
</dbReference>
<organism evidence="9">
    <name type="scientific">Thelazia callipaeda</name>
    <name type="common">Oriental eyeworm</name>
    <name type="synonym">Parasitic nematode</name>
    <dbReference type="NCBI Taxonomy" id="103827"/>
    <lineage>
        <taxon>Eukaryota</taxon>
        <taxon>Metazoa</taxon>
        <taxon>Ecdysozoa</taxon>
        <taxon>Nematoda</taxon>
        <taxon>Chromadorea</taxon>
        <taxon>Rhabditida</taxon>
        <taxon>Spirurina</taxon>
        <taxon>Spiruromorpha</taxon>
        <taxon>Thelazioidea</taxon>
        <taxon>Thelaziidae</taxon>
        <taxon>Thelazia</taxon>
    </lineage>
</organism>
<evidence type="ECO:0000256" key="1">
    <source>
        <dbReference type="ARBA" id="ARBA00004123"/>
    </source>
</evidence>
<comment type="similarity">
    <text evidence="6">Belongs to the Mediator complex subunit 21 family.</text>
</comment>
<evidence type="ECO:0000256" key="4">
    <source>
        <dbReference type="ARBA" id="ARBA00023163"/>
    </source>
</evidence>
<evidence type="ECO:0000313" key="7">
    <source>
        <dbReference type="EMBL" id="VDM95028.1"/>
    </source>
</evidence>
<reference evidence="7 8" key="2">
    <citation type="submission" date="2018-11" db="EMBL/GenBank/DDBJ databases">
        <authorList>
            <consortium name="Pathogen Informatics"/>
        </authorList>
    </citation>
    <scope>NUCLEOTIDE SEQUENCE [LARGE SCALE GENOMIC DNA]</scope>
</reference>
<keyword evidence="3 6" id="KW-0010">Activator</keyword>
<proteinExistence type="inferred from homology"/>
<comment type="function">
    <text evidence="6">Component of the Mediator complex, a coactivator involved in the regulated transcription of nearly all RNA polymerase II-dependent genes. Mediator functions as a bridge to convey information from gene-specific regulatory proteins to the basal RNA polymerase II transcription machinery. Mediator is recruited to promoters by direct interactions with regulatory proteins and serves as a scaffold for the assembly of a functional preinitiation complex with RNA polymerase II and the general transcription factors.</text>
</comment>
<evidence type="ECO:0000256" key="2">
    <source>
        <dbReference type="ARBA" id="ARBA00023015"/>
    </source>
</evidence>
<protein>
    <recommendedName>
        <fullName evidence="6">Mediator of RNA polymerase II transcription subunit 21</fullName>
    </recommendedName>
</protein>
<accession>A0A0N5CJG2</accession>
<reference evidence="9" key="1">
    <citation type="submission" date="2017-02" db="UniProtKB">
        <authorList>
            <consortium name="WormBaseParasite"/>
        </authorList>
    </citation>
    <scope>IDENTIFICATION</scope>
</reference>
<sequence>MSDRLTQLQDLVNELANLMCNSIGVLRLTAPSCDFTGPSKALEEEKNCEIFATTIAHTAKDIEILIDSLPIDEPAASNAEIDSALLNMDEQRIRAARELEQTVVEGEELIKRIQKALVEIARYQMLSRSFV</sequence>
<dbReference type="InterPro" id="IPR037212">
    <property type="entry name" value="Med7/Med21-like"/>
</dbReference>
<evidence type="ECO:0000256" key="3">
    <source>
        <dbReference type="ARBA" id="ARBA00023159"/>
    </source>
</evidence>
<dbReference type="GO" id="GO:0016592">
    <property type="term" value="C:mediator complex"/>
    <property type="evidence" value="ECO:0007669"/>
    <property type="project" value="UniProtKB-UniRule"/>
</dbReference>
<dbReference type="GO" id="GO:0006357">
    <property type="term" value="P:regulation of transcription by RNA polymerase II"/>
    <property type="evidence" value="ECO:0007669"/>
    <property type="project" value="TreeGrafter"/>
</dbReference>
<keyword evidence="8" id="KW-1185">Reference proteome</keyword>
<name>A0A0N5CJG2_THECL</name>
<keyword evidence="4 6" id="KW-0804">Transcription</keyword>
<keyword evidence="5 6" id="KW-0539">Nucleus</keyword>
<evidence type="ECO:0000313" key="8">
    <source>
        <dbReference type="Proteomes" id="UP000276776"/>
    </source>
</evidence>
<gene>
    <name evidence="7" type="ORF">TCLT_LOCUS168</name>
</gene>
<dbReference type="OMA" id="DSFPIEA"/>
<keyword evidence="2 6" id="KW-0805">Transcription regulation</keyword>
<dbReference type="Gene3D" id="6.10.280.10">
    <property type="entry name" value="Mediator complex, subunit Med21"/>
    <property type="match status" value="1"/>
</dbReference>
<dbReference type="SUPFAM" id="SSF140718">
    <property type="entry name" value="Mediator hinge subcomplex-like"/>
    <property type="match status" value="1"/>
</dbReference>
<dbReference type="WBParaSite" id="TCLT_0000016701-mRNA-1">
    <property type="protein sequence ID" value="TCLT_0000016701-mRNA-1"/>
    <property type="gene ID" value="TCLT_0000016701"/>
</dbReference>
<dbReference type="EMBL" id="UYYF01000010">
    <property type="protein sequence ID" value="VDM95028.1"/>
    <property type="molecule type" value="Genomic_DNA"/>
</dbReference>
<evidence type="ECO:0000256" key="5">
    <source>
        <dbReference type="ARBA" id="ARBA00023242"/>
    </source>
</evidence>
<dbReference type="AlphaFoldDB" id="A0A0N5CJG2"/>
<dbReference type="GO" id="GO:0003712">
    <property type="term" value="F:transcription coregulator activity"/>
    <property type="evidence" value="ECO:0007669"/>
    <property type="project" value="TreeGrafter"/>
</dbReference>
<evidence type="ECO:0000313" key="9">
    <source>
        <dbReference type="WBParaSite" id="TCLT_0000016701-mRNA-1"/>
    </source>
</evidence>
<dbReference type="OrthoDB" id="526653at2759"/>
<comment type="subcellular location">
    <subcellularLocation>
        <location evidence="1 6">Nucleus</location>
    </subcellularLocation>
</comment>
<dbReference type="PANTHER" id="PTHR13381:SF0">
    <property type="entry name" value="MEDIATOR OF RNA POLYMERASE II TRANSCRIPTION SUBUNIT 21"/>
    <property type="match status" value="1"/>
</dbReference>
<dbReference type="InterPro" id="IPR021384">
    <property type="entry name" value="Mediator_Med21"/>
</dbReference>
<comment type="subunit">
    <text evidence="6">Component of the Mediator complex.</text>
</comment>
<dbReference type="PANTHER" id="PTHR13381">
    <property type="entry name" value="RNA POLYMERASE II HOLOENZYME COMPONENT SRB7"/>
    <property type="match status" value="1"/>
</dbReference>
<dbReference type="STRING" id="103827.A0A0N5CJG2"/>
<evidence type="ECO:0000256" key="6">
    <source>
        <dbReference type="RuleBase" id="RU366036"/>
    </source>
</evidence>